<evidence type="ECO:0000256" key="1">
    <source>
        <dbReference type="SAM" id="Coils"/>
    </source>
</evidence>
<name>A0AA88LMP1_CHASR</name>
<feature type="coiled-coil region" evidence="1">
    <location>
        <begin position="84"/>
        <end position="129"/>
    </location>
</feature>
<comment type="caution">
    <text evidence="2">The sequence shown here is derived from an EMBL/GenBank/DDBJ whole genome shotgun (WGS) entry which is preliminary data.</text>
</comment>
<evidence type="ECO:0000313" key="3">
    <source>
        <dbReference type="Proteomes" id="UP001187415"/>
    </source>
</evidence>
<proteinExistence type="predicted"/>
<evidence type="ECO:0000313" key="2">
    <source>
        <dbReference type="EMBL" id="KAK2809904.1"/>
    </source>
</evidence>
<dbReference type="SUPFAM" id="SSF109604">
    <property type="entry name" value="HD-domain/PDEase-like"/>
    <property type="match status" value="1"/>
</dbReference>
<dbReference type="EMBL" id="JAUPFM010000270">
    <property type="protein sequence ID" value="KAK2809904.1"/>
    <property type="molecule type" value="Genomic_DNA"/>
</dbReference>
<protein>
    <submittedName>
        <fullName evidence="2">Uncharacterized protein</fullName>
    </submittedName>
</protein>
<gene>
    <name evidence="2" type="ORF">Q5P01_000468</name>
</gene>
<sequence>MEAFTQLTDHVFELILFSQSPKLDPAKKILKRIISRDLYKFVGKIEVDNPTEEMIDSLKKKLAQDLPHWGDQQIQERPELKELMDNFEQQLTEVLSNSEALLNQQIQDFSNVKEKMNSLKQKLSQAQSKALLHLQMQECFEVV</sequence>
<dbReference type="Proteomes" id="UP001187415">
    <property type="component" value="Unassembled WGS sequence"/>
</dbReference>
<reference evidence="2" key="1">
    <citation type="submission" date="2023-07" db="EMBL/GenBank/DDBJ databases">
        <title>Chromosome-level Genome Assembly of Striped Snakehead (Channa striata).</title>
        <authorList>
            <person name="Liu H."/>
        </authorList>
    </citation>
    <scope>NUCLEOTIDE SEQUENCE</scope>
    <source>
        <strain evidence="2">Gz</strain>
        <tissue evidence="2">Muscle</tissue>
    </source>
</reference>
<accession>A0AA88LMP1</accession>
<feature type="non-terminal residue" evidence="2">
    <location>
        <position position="1"/>
    </location>
</feature>
<keyword evidence="1" id="KW-0175">Coiled coil</keyword>
<keyword evidence="3" id="KW-1185">Reference proteome</keyword>
<dbReference type="AlphaFoldDB" id="A0AA88LMP1"/>
<organism evidence="2 3">
    <name type="scientific">Channa striata</name>
    <name type="common">Snakehead murrel</name>
    <name type="synonym">Ophicephalus striatus</name>
    <dbReference type="NCBI Taxonomy" id="64152"/>
    <lineage>
        <taxon>Eukaryota</taxon>
        <taxon>Metazoa</taxon>
        <taxon>Chordata</taxon>
        <taxon>Craniata</taxon>
        <taxon>Vertebrata</taxon>
        <taxon>Euteleostomi</taxon>
        <taxon>Actinopterygii</taxon>
        <taxon>Neopterygii</taxon>
        <taxon>Teleostei</taxon>
        <taxon>Neoteleostei</taxon>
        <taxon>Acanthomorphata</taxon>
        <taxon>Anabantaria</taxon>
        <taxon>Anabantiformes</taxon>
        <taxon>Channoidei</taxon>
        <taxon>Channidae</taxon>
        <taxon>Channa</taxon>
    </lineage>
</organism>